<dbReference type="GO" id="GO:0005759">
    <property type="term" value="C:mitochondrial matrix"/>
    <property type="evidence" value="ECO:0007669"/>
    <property type="project" value="TreeGrafter"/>
</dbReference>
<reference evidence="4" key="1">
    <citation type="submission" date="2017-02" db="UniProtKB">
        <authorList>
            <consortium name="WormBaseParasite"/>
        </authorList>
    </citation>
    <scope>IDENTIFICATION</scope>
</reference>
<evidence type="ECO:0000313" key="4">
    <source>
        <dbReference type="WBParaSite" id="ASIM_0002020601-mRNA-1"/>
    </source>
</evidence>
<gene>
    <name evidence="2" type="ORF">ASIM_LOCUS19591</name>
</gene>
<dbReference type="AlphaFoldDB" id="A0A0M3KGU2"/>
<dbReference type="EMBL" id="UYRR01037535">
    <property type="protein sequence ID" value="VDK70696.1"/>
    <property type="molecule type" value="Genomic_DNA"/>
</dbReference>
<organism evidence="4">
    <name type="scientific">Anisakis simplex</name>
    <name type="common">Herring worm</name>
    <dbReference type="NCBI Taxonomy" id="6269"/>
    <lineage>
        <taxon>Eukaryota</taxon>
        <taxon>Metazoa</taxon>
        <taxon>Ecdysozoa</taxon>
        <taxon>Nematoda</taxon>
        <taxon>Chromadorea</taxon>
        <taxon>Rhabditida</taxon>
        <taxon>Spirurina</taxon>
        <taxon>Ascaridomorpha</taxon>
        <taxon>Ascaridoidea</taxon>
        <taxon>Anisakidae</taxon>
        <taxon>Anisakis</taxon>
        <taxon>Anisakis simplex complex</taxon>
    </lineage>
</organism>
<dbReference type="WBParaSite" id="ASIM_0002020601-mRNA-1">
    <property type="protein sequence ID" value="ASIM_0002020601-mRNA-1"/>
    <property type="gene ID" value="ASIM_0002020601"/>
</dbReference>
<sequence length="204" mass="22475">LGSIFIRKKLQRSVFSIGCGGATGVSAGLVTAPMHWQDPAKQYMAKLSLDLYNDLAGTSNFRLHRCGRLYMAKSKASEISLRRMYSRRVVYNEEAELLDDPSELLYRWPHLQTEDVGLAVLSTNDLCVDPIGLCQALAERASEAATIVYRLRAESSGVKIFEQCAVREVMTGDDNEVIAVSTDKGLVETSRFVDAGGIVRSLSH</sequence>
<dbReference type="SUPFAM" id="SSF51905">
    <property type="entry name" value="FAD/NAD(P)-binding domain"/>
    <property type="match status" value="1"/>
</dbReference>
<dbReference type="OrthoDB" id="429143at2759"/>
<evidence type="ECO:0000313" key="2">
    <source>
        <dbReference type="EMBL" id="VDK70696.1"/>
    </source>
</evidence>
<keyword evidence="3" id="KW-1185">Reference proteome</keyword>
<dbReference type="PANTHER" id="PTHR13847">
    <property type="entry name" value="SARCOSINE DEHYDROGENASE-RELATED"/>
    <property type="match status" value="1"/>
</dbReference>
<dbReference type="Proteomes" id="UP000267096">
    <property type="component" value="Unassembled WGS sequence"/>
</dbReference>
<proteinExistence type="predicted"/>
<accession>A0A0M3KGU2</accession>
<protein>
    <submittedName>
        <fullName evidence="4">DAO domain-containing protein</fullName>
    </submittedName>
</protein>
<feature type="domain" description="FAD dependent oxidoreductase" evidence="1">
    <location>
        <begin position="19"/>
        <end position="198"/>
    </location>
</feature>
<reference evidence="2 3" key="2">
    <citation type="submission" date="2018-11" db="EMBL/GenBank/DDBJ databases">
        <authorList>
            <consortium name="Pathogen Informatics"/>
        </authorList>
    </citation>
    <scope>NUCLEOTIDE SEQUENCE [LARGE SCALE GENOMIC DNA]</scope>
</reference>
<evidence type="ECO:0000313" key="3">
    <source>
        <dbReference type="Proteomes" id="UP000267096"/>
    </source>
</evidence>
<dbReference type="InterPro" id="IPR036188">
    <property type="entry name" value="FAD/NAD-bd_sf"/>
</dbReference>
<evidence type="ECO:0000259" key="1">
    <source>
        <dbReference type="Pfam" id="PF01266"/>
    </source>
</evidence>
<dbReference type="PANTHER" id="PTHR13847:SF193">
    <property type="entry name" value="PYRUVATE DEHYDROGENASE PHOSPHATASE REGULATORY SUBUNIT, MITOCHONDRIAL"/>
    <property type="match status" value="1"/>
</dbReference>
<name>A0A0M3KGU2_ANISI</name>
<dbReference type="Gene3D" id="3.50.50.60">
    <property type="entry name" value="FAD/NAD(P)-binding domain"/>
    <property type="match status" value="1"/>
</dbReference>
<dbReference type="Pfam" id="PF01266">
    <property type="entry name" value="DAO"/>
    <property type="match status" value="1"/>
</dbReference>
<dbReference type="InterPro" id="IPR006076">
    <property type="entry name" value="FAD-dep_OxRdtase"/>
</dbReference>